<reference evidence="1" key="2">
    <citation type="journal article" date="2015" name="Data Brief">
        <title>Shoot transcriptome of the giant reed, Arundo donax.</title>
        <authorList>
            <person name="Barrero R.A."/>
            <person name="Guerrero F.D."/>
            <person name="Moolhuijzen P."/>
            <person name="Goolsby J.A."/>
            <person name="Tidwell J."/>
            <person name="Bellgard S.E."/>
            <person name="Bellgard M.I."/>
        </authorList>
    </citation>
    <scope>NUCLEOTIDE SEQUENCE</scope>
    <source>
        <tissue evidence="1">Shoot tissue taken approximately 20 cm above the soil surface</tissue>
    </source>
</reference>
<proteinExistence type="predicted"/>
<accession>A0A0A9PBZ2</accession>
<reference evidence="1" key="1">
    <citation type="submission" date="2014-09" db="EMBL/GenBank/DDBJ databases">
        <authorList>
            <person name="Magalhaes I.L.F."/>
            <person name="Oliveira U."/>
            <person name="Santos F.R."/>
            <person name="Vidigal T.H.D.A."/>
            <person name="Brescovit A.D."/>
            <person name="Santos A.J."/>
        </authorList>
    </citation>
    <scope>NUCLEOTIDE SEQUENCE</scope>
    <source>
        <tissue evidence="1">Shoot tissue taken approximately 20 cm above the soil surface</tissue>
    </source>
</reference>
<dbReference type="PROSITE" id="PS51231">
    <property type="entry name" value="DAD"/>
    <property type="match status" value="1"/>
</dbReference>
<dbReference type="InterPro" id="IPR014767">
    <property type="entry name" value="DAD_dom"/>
</dbReference>
<evidence type="ECO:0000313" key="1">
    <source>
        <dbReference type="EMBL" id="JAD78615.1"/>
    </source>
</evidence>
<dbReference type="AlphaFoldDB" id="A0A0A9PBZ2"/>
<sequence>MKSVSPRRRRRRRRRRSWERGRRR</sequence>
<organism evidence="1">
    <name type="scientific">Arundo donax</name>
    <name type="common">Giant reed</name>
    <name type="synonym">Donax arundinaceus</name>
    <dbReference type="NCBI Taxonomy" id="35708"/>
    <lineage>
        <taxon>Eukaryota</taxon>
        <taxon>Viridiplantae</taxon>
        <taxon>Streptophyta</taxon>
        <taxon>Embryophyta</taxon>
        <taxon>Tracheophyta</taxon>
        <taxon>Spermatophyta</taxon>
        <taxon>Magnoliopsida</taxon>
        <taxon>Liliopsida</taxon>
        <taxon>Poales</taxon>
        <taxon>Poaceae</taxon>
        <taxon>PACMAD clade</taxon>
        <taxon>Arundinoideae</taxon>
        <taxon>Arundineae</taxon>
        <taxon>Arundo</taxon>
    </lineage>
</organism>
<name>A0A0A9PBZ2_ARUDO</name>
<dbReference type="EMBL" id="GBRH01219280">
    <property type="protein sequence ID" value="JAD78615.1"/>
    <property type="molecule type" value="Transcribed_RNA"/>
</dbReference>
<protein>
    <submittedName>
        <fullName evidence="1">Uncharacterized protein</fullName>
    </submittedName>
</protein>